<dbReference type="NCBIfam" id="NF045511">
    <property type="entry name" value="TransHydProDhtase"/>
    <property type="match status" value="1"/>
</dbReference>
<comment type="similarity">
    <text evidence="1">Belongs to the proline racemase family.</text>
</comment>
<dbReference type="Proteomes" id="UP000192536">
    <property type="component" value="Unassembled WGS sequence"/>
</dbReference>
<dbReference type="InterPro" id="IPR008794">
    <property type="entry name" value="Pro_racemase_fam"/>
</dbReference>
<dbReference type="PANTHER" id="PTHR33442:SF1">
    <property type="entry name" value="TRANS-3-HYDROXY-L-PROLINE DEHYDRATASE"/>
    <property type="match status" value="1"/>
</dbReference>
<gene>
    <name evidence="2" type="ORF">BS640_18220</name>
</gene>
<evidence type="ECO:0000313" key="2">
    <source>
        <dbReference type="EMBL" id="ORJ24028.1"/>
    </source>
</evidence>
<reference evidence="2 3" key="1">
    <citation type="journal article" date="2017" name="Int. J. Syst. Evol. Microbiol.">
        <title>Rouxiella badensis sp. nov. and Rouxiella silvae sp. nov. isolated from peat bog soil in Germany and emendation of the genus description.</title>
        <authorList>
            <person name="Le Fleche-Mateos A."/>
            <person name="Kugler J.H."/>
            <person name="Hansen S.H."/>
            <person name="Syldatk C."/>
            <person name="Hausmann R."/>
            <person name="Lomprez F."/>
            <person name="Vandenbogaert M."/>
            <person name="Manuguerra J.C."/>
            <person name="Grimont P.A."/>
        </authorList>
    </citation>
    <scope>NUCLEOTIDE SEQUENCE [LARGE SCALE GENOMIC DNA]</scope>
    <source>
        <strain evidence="2 3">DSM 100043</strain>
    </source>
</reference>
<keyword evidence="3" id="KW-1185">Reference proteome</keyword>
<proteinExistence type="inferred from homology"/>
<evidence type="ECO:0000313" key="3">
    <source>
        <dbReference type="Proteomes" id="UP000192536"/>
    </source>
</evidence>
<name>A0A1X0WB68_9GAMM</name>
<comment type="caution">
    <text evidence="2">The sequence shown here is derived from an EMBL/GenBank/DDBJ whole genome shotgun (WGS) entry which is preliminary data.</text>
</comment>
<dbReference type="RefSeq" id="WP_017490109.1">
    <property type="nucleotide sequence ID" value="NZ_CP114062.1"/>
</dbReference>
<dbReference type="GO" id="GO:0047580">
    <property type="term" value="F:4-hydroxyproline epimerase activity"/>
    <property type="evidence" value="ECO:0007669"/>
    <property type="project" value="UniProtKB-ARBA"/>
</dbReference>
<accession>A0A1X0WB68</accession>
<organism evidence="2 3">
    <name type="scientific">Rouxiella badensis</name>
    <dbReference type="NCBI Taxonomy" id="1646377"/>
    <lineage>
        <taxon>Bacteria</taxon>
        <taxon>Pseudomonadati</taxon>
        <taxon>Pseudomonadota</taxon>
        <taxon>Gammaproteobacteria</taxon>
        <taxon>Enterobacterales</taxon>
        <taxon>Yersiniaceae</taxon>
        <taxon>Rouxiella</taxon>
    </lineage>
</organism>
<protein>
    <recommendedName>
        <fullName evidence="4">Proline racemase</fullName>
    </recommendedName>
</protein>
<dbReference type="FunFam" id="3.10.310.10:FF:000003">
    <property type="entry name" value="Proline racemase"/>
    <property type="match status" value="1"/>
</dbReference>
<dbReference type="Gene3D" id="3.10.310.10">
    <property type="entry name" value="Diaminopimelate Epimerase, Chain A, domain 1"/>
    <property type="match status" value="2"/>
</dbReference>
<evidence type="ECO:0000256" key="1">
    <source>
        <dbReference type="ARBA" id="ARBA00007529"/>
    </source>
</evidence>
<dbReference type="EMBL" id="MRWE01000036">
    <property type="protein sequence ID" value="ORJ24028.1"/>
    <property type="molecule type" value="Genomic_DNA"/>
</dbReference>
<dbReference type="Pfam" id="PF05544">
    <property type="entry name" value="Pro_racemase"/>
    <property type="match status" value="1"/>
</dbReference>
<dbReference type="PANTHER" id="PTHR33442">
    <property type="entry name" value="TRANS-3-HYDROXY-L-PROLINE DEHYDRATASE"/>
    <property type="match status" value="1"/>
</dbReference>
<evidence type="ECO:0008006" key="4">
    <source>
        <dbReference type="Google" id="ProtNLM"/>
    </source>
</evidence>
<dbReference type="SUPFAM" id="SSF54506">
    <property type="entry name" value="Diaminopimelate epimerase-like"/>
    <property type="match status" value="1"/>
</dbReference>
<dbReference type="AlphaFoldDB" id="A0A1X0WB68"/>
<dbReference type="InterPro" id="IPR053425">
    <property type="entry name" value="Hydroxyproline_Metab_Enz"/>
</dbReference>
<dbReference type="PIRSF" id="PIRSF029792">
    <property type="entry name" value="Pro_racemase"/>
    <property type="match status" value="1"/>
</dbReference>
<dbReference type="SFLD" id="SFLDS00028">
    <property type="entry name" value="Proline_Racemase"/>
    <property type="match status" value="1"/>
</dbReference>
<sequence length="332" mass="36253">MLTLETVEVHTAGEPFRIVISGLPEAQGDSIAERRTWFRQYADDIRQALIFEPRGHADMYGGYLTQAVSPGADIGIIFIHNEGYSDLCGHGIIALATAAVELGWVERTLPETRVGIDAPCGVIEAFVNWDGNHANGVRFINAPSFIYHRDVKVSTPTFGDVIGDIVYGGVFYFYTRGKSHGLPIRESSIDALTQFGAEVTHAANTNFLVKHPDSAEEGVIYGTVIDGEPRHAGSSQANCCIFADREVDRSPTGTGTAGRVAQLFLRGELQRDEILVNESIIGSVFRGRVIGETTVGDFPAIIPEISGNAYLYGFCKWLIDPRDPFRNGFLVK</sequence>
<dbReference type="STRING" id="1646377.BS640_18220"/>
<dbReference type="GeneID" id="93565150"/>